<comment type="pathway">
    <text evidence="9">Lipid metabolism; fatty acid biosynthesis.</text>
</comment>
<dbReference type="GO" id="GO:0004315">
    <property type="term" value="F:3-oxoacyl-[acyl-carrier-protein] synthase activity"/>
    <property type="evidence" value="ECO:0007669"/>
    <property type="project" value="InterPro"/>
</dbReference>
<evidence type="ECO:0000256" key="6">
    <source>
        <dbReference type="ARBA" id="ARBA00023098"/>
    </source>
</evidence>
<evidence type="ECO:0000313" key="13">
    <source>
        <dbReference type="Proteomes" id="UP000556084"/>
    </source>
</evidence>
<dbReference type="GO" id="GO:0044550">
    <property type="term" value="P:secondary metabolite biosynthetic process"/>
    <property type="evidence" value="ECO:0007669"/>
    <property type="project" value="TreeGrafter"/>
</dbReference>
<dbReference type="InterPro" id="IPR004655">
    <property type="entry name" value="FabH"/>
</dbReference>
<sequence length="342" mass="35114">MSGPAAVIAGLGAWLPPRVVTNDDLAARLDTTDSWIRERTGIRERRRVGAGMATGDLAVEAGRLALKASGSDSADTVVLATTTPDRPCPATAPEVAARLGLSGAAAFDVSAVCTGFLYALAAAAGLVATGTAERVLLIGAEAYSTILDPDDRTTAAIFGDGAGAVVLRAGRPEEPGAVGRCVLGSDGDHSDLIRIPAGGSRQRSAGGPADPQDHYFRMDGRKVYRHAVERMTAAAHQALAAAGWTADEVDRLAAHQANARITDAVAERLGVPPQRRLANIGRVGNTAAASVPLLLAEETAAGRLREGDRTLLAAFGGGLTWGAATVVWPRVTAYVNTEAEAA</sequence>
<dbReference type="NCBIfam" id="TIGR00747">
    <property type="entry name" value="fabH"/>
    <property type="match status" value="1"/>
</dbReference>
<dbReference type="GO" id="GO:0033818">
    <property type="term" value="F:beta-ketoacyl-acyl-carrier-protein synthase III activity"/>
    <property type="evidence" value="ECO:0007669"/>
    <property type="project" value="UniProtKB-UniRule"/>
</dbReference>
<dbReference type="PANTHER" id="PTHR34069:SF2">
    <property type="entry name" value="BETA-KETOACYL-[ACYL-CARRIER-PROTEIN] SYNTHASE III"/>
    <property type="match status" value="1"/>
</dbReference>
<organism evidence="12 13">
    <name type="scientific">Streptomyces olivoverticillatus</name>
    <dbReference type="NCBI Taxonomy" id="66427"/>
    <lineage>
        <taxon>Bacteria</taxon>
        <taxon>Bacillati</taxon>
        <taxon>Actinomycetota</taxon>
        <taxon>Actinomycetes</taxon>
        <taxon>Kitasatosporales</taxon>
        <taxon>Streptomycetaceae</taxon>
        <taxon>Streptomyces</taxon>
    </lineage>
</organism>
<evidence type="ECO:0000256" key="1">
    <source>
        <dbReference type="ARBA" id="ARBA00008642"/>
    </source>
</evidence>
<comment type="caution">
    <text evidence="12">The sequence shown here is derived from an EMBL/GenBank/DDBJ whole genome shotgun (WGS) entry which is preliminary data.</text>
</comment>
<comment type="function">
    <text evidence="9">Catalyzes the condensation reaction of fatty acid synthesis by the addition to an acyl acceptor of two carbons from malonyl-ACP. Catalyzes the first condensation reaction which initiates fatty acid synthesis and may therefore play a role in governing the total rate of fatty acid production. Possesses both acetoacetyl-ACP synthase and acetyl transacylase activities. Its substrate specificity determines the biosynthesis of branched-chain and/or straight-chain of fatty acids.</text>
</comment>
<keyword evidence="7 9" id="KW-0275">Fatty acid biosynthesis</keyword>
<feature type="region of interest" description="ACP-binding" evidence="9">
    <location>
        <begin position="256"/>
        <end position="260"/>
    </location>
</feature>
<evidence type="ECO:0000313" key="12">
    <source>
        <dbReference type="EMBL" id="MBB4893677.1"/>
    </source>
</evidence>
<feature type="domain" description="Beta-ketoacyl-[acyl-carrier-protein] synthase III N-terminal" evidence="11">
    <location>
        <begin position="107"/>
        <end position="187"/>
    </location>
</feature>
<evidence type="ECO:0000256" key="3">
    <source>
        <dbReference type="ARBA" id="ARBA00022516"/>
    </source>
</evidence>
<dbReference type="EC" id="2.3.1.180" evidence="9"/>
<keyword evidence="6 9" id="KW-0443">Lipid metabolism</keyword>
<dbReference type="HAMAP" id="MF_01815">
    <property type="entry name" value="FabH"/>
    <property type="match status" value="1"/>
</dbReference>
<dbReference type="Pfam" id="PF08545">
    <property type="entry name" value="ACP_syn_III"/>
    <property type="match status" value="1"/>
</dbReference>
<evidence type="ECO:0000256" key="8">
    <source>
        <dbReference type="ARBA" id="ARBA00023315"/>
    </source>
</evidence>
<feature type="domain" description="Beta-ketoacyl-[acyl-carrier-protein] synthase III C-terminal" evidence="10">
    <location>
        <begin position="239"/>
        <end position="328"/>
    </location>
</feature>
<reference evidence="12 13" key="1">
    <citation type="submission" date="2020-08" db="EMBL/GenBank/DDBJ databases">
        <title>Genomic Encyclopedia of Type Strains, Phase III (KMG-III): the genomes of soil and plant-associated and newly described type strains.</title>
        <authorList>
            <person name="Whitman W."/>
        </authorList>
    </citation>
    <scope>NUCLEOTIDE SEQUENCE [LARGE SCALE GENOMIC DNA]</scope>
    <source>
        <strain evidence="12 13">CECT 3266</strain>
    </source>
</reference>
<dbReference type="InterPro" id="IPR013751">
    <property type="entry name" value="ACP_syn_III_N"/>
</dbReference>
<keyword evidence="8 9" id="KW-0012">Acyltransferase</keyword>
<keyword evidence="9" id="KW-0511">Multifunctional enzyme</keyword>
<comment type="subunit">
    <text evidence="9">Homodimer.</text>
</comment>
<feature type="active site" evidence="9">
    <location>
        <position position="285"/>
    </location>
</feature>
<keyword evidence="13" id="KW-1185">Reference proteome</keyword>
<dbReference type="PANTHER" id="PTHR34069">
    <property type="entry name" value="3-OXOACYL-[ACYL-CARRIER-PROTEIN] SYNTHASE 3"/>
    <property type="match status" value="1"/>
</dbReference>
<dbReference type="Pfam" id="PF08541">
    <property type="entry name" value="ACP_syn_III_C"/>
    <property type="match status" value="1"/>
</dbReference>
<evidence type="ECO:0000256" key="5">
    <source>
        <dbReference type="ARBA" id="ARBA00022832"/>
    </source>
</evidence>
<protein>
    <recommendedName>
        <fullName evidence="9">Beta-ketoacyl-[acyl-carrier-protein] synthase III</fullName>
        <shortName evidence="9">Beta-ketoacyl-ACP synthase III</shortName>
        <shortName evidence="9">KAS III</shortName>
        <ecNumber evidence="9">2.3.1.180</ecNumber>
    </recommendedName>
    <alternativeName>
        <fullName evidence="9">3-oxoacyl-[acyl-carrier-protein] synthase 3</fullName>
    </alternativeName>
    <alternativeName>
        <fullName evidence="9">3-oxoacyl-[acyl-carrier-protein] synthase III</fullName>
    </alternativeName>
</protein>
<dbReference type="InterPro" id="IPR016039">
    <property type="entry name" value="Thiolase-like"/>
</dbReference>
<dbReference type="InterPro" id="IPR013747">
    <property type="entry name" value="ACP_syn_III_C"/>
</dbReference>
<feature type="active site" evidence="9">
    <location>
        <position position="255"/>
    </location>
</feature>
<dbReference type="Proteomes" id="UP000556084">
    <property type="component" value="Unassembled WGS sequence"/>
</dbReference>
<evidence type="ECO:0000256" key="2">
    <source>
        <dbReference type="ARBA" id="ARBA00022490"/>
    </source>
</evidence>
<keyword evidence="2 9" id="KW-0963">Cytoplasm</keyword>
<comment type="similarity">
    <text evidence="1 9">Belongs to the thiolase-like superfamily. FabH family.</text>
</comment>
<evidence type="ECO:0000256" key="9">
    <source>
        <dbReference type="HAMAP-Rule" id="MF_01815"/>
    </source>
</evidence>
<keyword evidence="4 9" id="KW-0808">Transferase</keyword>
<dbReference type="NCBIfam" id="NF006829">
    <property type="entry name" value="PRK09352.1"/>
    <property type="match status" value="1"/>
</dbReference>
<comment type="subcellular location">
    <subcellularLocation>
        <location evidence="9">Cytoplasm</location>
    </subcellularLocation>
</comment>
<evidence type="ECO:0000256" key="7">
    <source>
        <dbReference type="ARBA" id="ARBA00023160"/>
    </source>
</evidence>
<evidence type="ECO:0000256" key="4">
    <source>
        <dbReference type="ARBA" id="ARBA00022679"/>
    </source>
</evidence>
<dbReference type="SUPFAM" id="SSF53901">
    <property type="entry name" value="Thiolase-like"/>
    <property type="match status" value="1"/>
</dbReference>
<evidence type="ECO:0000259" key="10">
    <source>
        <dbReference type="Pfam" id="PF08541"/>
    </source>
</evidence>
<feature type="active site" evidence="9">
    <location>
        <position position="113"/>
    </location>
</feature>
<dbReference type="CDD" id="cd00830">
    <property type="entry name" value="KAS_III"/>
    <property type="match status" value="1"/>
</dbReference>
<dbReference type="AlphaFoldDB" id="A0A7W7LPQ2"/>
<dbReference type="EMBL" id="JACHJH010000003">
    <property type="protein sequence ID" value="MBB4893677.1"/>
    <property type="molecule type" value="Genomic_DNA"/>
</dbReference>
<dbReference type="GO" id="GO:0006633">
    <property type="term" value="P:fatty acid biosynthetic process"/>
    <property type="evidence" value="ECO:0007669"/>
    <property type="project" value="UniProtKB-UniRule"/>
</dbReference>
<evidence type="ECO:0000259" key="11">
    <source>
        <dbReference type="Pfam" id="PF08545"/>
    </source>
</evidence>
<keyword evidence="5 9" id="KW-0276">Fatty acid metabolism</keyword>
<dbReference type="Gene3D" id="3.40.47.10">
    <property type="match status" value="1"/>
</dbReference>
<proteinExistence type="inferred from homology"/>
<keyword evidence="3 9" id="KW-0444">Lipid biosynthesis</keyword>
<dbReference type="RefSeq" id="WP_184349534.1">
    <property type="nucleotide sequence ID" value="NZ_JACHJH010000003.1"/>
</dbReference>
<name>A0A7W7LPQ2_9ACTN</name>
<accession>A0A7W7LPQ2</accession>
<comment type="catalytic activity">
    <reaction evidence="9">
        <text>malonyl-[ACP] + acetyl-CoA + H(+) = 3-oxobutanoyl-[ACP] + CO2 + CoA</text>
        <dbReference type="Rhea" id="RHEA:12080"/>
        <dbReference type="Rhea" id="RHEA-COMP:9623"/>
        <dbReference type="Rhea" id="RHEA-COMP:9625"/>
        <dbReference type="ChEBI" id="CHEBI:15378"/>
        <dbReference type="ChEBI" id="CHEBI:16526"/>
        <dbReference type="ChEBI" id="CHEBI:57287"/>
        <dbReference type="ChEBI" id="CHEBI:57288"/>
        <dbReference type="ChEBI" id="CHEBI:78449"/>
        <dbReference type="ChEBI" id="CHEBI:78450"/>
        <dbReference type="EC" id="2.3.1.180"/>
    </reaction>
</comment>
<gene>
    <name evidence="9" type="primary">fabH</name>
    <name evidence="12" type="ORF">FHS39_002708</name>
</gene>
<dbReference type="UniPathway" id="UPA00094"/>
<comment type="domain">
    <text evidence="9">The last Arg residue of the ACP-binding site is essential for the weak association between ACP/AcpP and FabH.</text>
</comment>
<dbReference type="GO" id="GO:0005737">
    <property type="term" value="C:cytoplasm"/>
    <property type="evidence" value="ECO:0007669"/>
    <property type="project" value="UniProtKB-SubCell"/>
</dbReference>